<evidence type="ECO:0000313" key="2">
    <source>
        <dbReference type="EMBL" id="KAF4622476.1"/>
    </source>
</evidence>
<sequence length="701" mass="78507">MKDCYSPAGTPLVLSNALNTPSGTDANHYFASSHQLLRVQDGTGSRASSSSSSGSRKEDSNEALSKKLRSLQVGRYTSLIDSIPNELLSLIVELGFFDFADAEGFSPDVDFRSTALQISQRFRQVALCTPTIWSVYHVSQGNIRSQLRHELPANLPRSKEYPLDIRLSCFWDACYTEGLMKLLVPYSKRWRRLSIVTMNANVFEFLQHVPVPLLEELDVAFYSHERRTSLPSNIFDGGQASRLSSLCLRNVNLTDLPFALRNLTTLEIRGYGTWPEFEQFKEMLSGSTSLEKLVLHVKPGHVVHQQLFPVLADSSSNNHHHAKGQIILPELRVFEVYTSEWLSSGIVSLINVFACPKLESLALREGVGSASETARTIMSYTAQPHLHRNPAQLPYPVLEPMCTGFPNRLFVQSASLSLACRSFPASLLTSLELRRVMLPSHMSMKQAFSSLKNLKHLCFFDVSPNEGVLQMLDNVEPVYFQEKMVQGMESTIPIPSLETLMLDFRHCAVAVDPLGKDYSAAFIRTFSLPALSSLVLKDLTLSQWKSIADVFEAHAEEYPQLTSLKLVDIKEVLPTNTDHPSYCSLTRSFPYLRRLSLDGVTCNQVLRELLSASSSSFTIPIPPDRDDAAAVVFACPHLEVLSICNDSNASKPLLHRLVSSRMDAGRPLRRLYLDEHFSKNGDSWDWLKEKVELSPPEIGFF</sequence>
<name>A0A8H4R5B4_9AGAR</name>
<dbReference type="PANTHER" id="PTHR38926">
    <property type="entry name" value="F-BOX DOMAIN CONTAINING PROTEIN, EXPRESSED"/>
    <property type="match status" value="1"/>
</dbReference>
<dbReference type="AlphaFoldDB" id="A0A8H4R5B4"/>
<dbReference type="EMBL" id="JAACJL010000002">
    <property type="protein sequence ID" value="KAF4622476.1"/>
    <property type="molecule type" value="Genomic_DNA"/>
</dbReference>
<proteinExistence type="predicted"/>
<dbReference type="InterPro" id="IPR032675">
    <property type="entry name" value="LRR_dom_sf"/>
</dbReference>
<evidence type="ECO:0000313" key="3">
    <source>
        <dbReference type="Proteomes" id="UP000521872"/>
    </source>
</evidence>
<accession>A0A8H4R5B4</accession>
<dbReference type="Proteomes" id="UP000521872">
    <property type="component" value="Unassembled WGS sequence"/>
</dbReference>
<keyword evidence="3" id="KW-1185">Reference proteome</keyword>
<reference evidence="2 3" key="1">
    <citation type="submission" date="2019-12" db="EMBL/GenBank/DDBJ databases">
        <authorList>
            <person name="Floudas D."/>
            <person name="Bentzer J."/>
            <person name="Ahren D."/>
            <person name="Johansson T."/>
            <person name="Persson P."/>
            <person name="Tunlid A."/>
        </authorList>
    </citation>
    <scope>NUCLEOTIDE SEQUENCE [LARGE SCALE GENOMIC DNA]</scope>
    <source>
        <strain evidence="2 3">CBS 102.39</strain>
    </source>
</reference>
<feature type="compositionally biased region" description="Low complexity" evidence="1">
    <location>
        <begin position="44"/>
        <end position="54"/>
    </location>
</feature>
<dbReference type="Gene3D" id="3.80.10.10">
    <property type="entry name" value="Ribonuclease Inhibitor"/>
    <property type="match status" value="2"/>
</dbReference>
<feature type="region of interest" description="Disordered" evidence="1">
    <location>
        <begin position="41"/>
        <end position="63"/>
    </location>
</feature>
<evidence type="ECO:0000256" key="1">
    <source>
        <dbReference type="SAM" id="MobiDB-lite"/>
    </source>
</evidence>
<gene>
    <name evidence="2" type="ORF">D9613_009413</name>
</gene>
<evidence type="ECO:0008006" key="4">
    <source>
        <dbReference type="Google" id="ProtNLM"/>
    </source>
</evidence>
<comment type="caution">
    <text evidence="2">The sequence shown here is derived from an EMBL/GenBank/DDBJ whole genome shotgun (WGS) entry which is preliminary data.</text>
</comment>
<protein>
    <recommendedName>
        <fullName evidence="4">F-box domain-containing protein</fullName>
    </recommendedName>
</protein>
<dbReference type="SUPFAM" id="SSF52047">
    <property type="entry name" value="RNI-like"/>
    <property type="match status" value="1"/>
</dbReference>
<dbReference type="PANTHER" id="PTHR38926:SF5">
    <property type="entry name" value="F-BOX AND LEUCINE-RICH REPEAT PROTEIN 6"/>
    <property type="match status" value="1"/>
</dbReference>
<organism evidence="2 3">
    <name type="scientific">Agrocybe pediades</name>
    <dbReference type="NCBI Taxonomy" id="84607"/>
    <lineage>
        <taxon>Eukaryota</taxon>
        <taxon>Fungi</taxon>
        <taxon>Dikarya</taxon>
        <taxon>Basidiomycota</taxon>
        <taxon>Agaricomycotina</taxon>
        <taxon>Agaricomycetes</taxon>
        <taxon>Agaricomycetidae</taxon>
        <taxon>Agaricales</taxon>
        <taxon>Agaricineae</taxon>
        <taxon>Strophariaceae</taxon>
        <taxon>Agrocybe</taxon>
    </lineage>
</organism>